<evidence type="ECO:0000259" key="2">
    <source>
        <dbReference type="Pfam" id="PF13193"/>
    </source>
</evidence>
<dbReference type="InterPro" id="IPR045851">
    <property type="entry name" value="AMP-bd_C_sf"/>
</dbReference>
<feature type="domain" description="AMP-dependent synthetase/ligase" evidence="1">
    <location>
        <begin position="21"/>
        <end position="371"/>
    </location>
</feature>
<dbReference type="PROSITE" id="PS00455">
    <property type="entry name" value="AMP_BINDING"/>
    <property type="match status" value="1"/>
</dbReference>
<organism evidence="3 4">
    <name type="scientific">Nonomuraea wenchangensis</name>
    <dbReference type="NCBI Taxonomy" id="568860"/>
    <lineage>
        <taxon>Bacteria</taxon>
        <taxon>Bacillati</taxon>
        <taxon>Actinomycetota</taxon>
        <taxon>Actinomycetes</taxon>
        <taxon>Streptosporangiales</taxon>
        <taxon>Streptosporangiaceae</taxon>
        <taxon>Nonomuraea</taxon>
    </lineage>
</organism>
<accession>A0A1I0C763</accession>
<dbReference type="SUPFAM" id="SSF56801">
    <property type="entry name" value="Acetyl-CoA synthetase-like"/>
    <property type="match status" value="1"/>
</dbReference>
<dbReference type="RefSeq" id="WP_091077627.1">
    <property type="nucleotide sequence ID" value="NZ_FOHX01000002.1"/>
</dbReference>
<dbReference type="OrthoDB" id="3802848at2"/>
<dbReference type="InterPro" id="IPR042099">
    <property type="entry name" value="ANL_N_sf"/>
</dbReference>
<dbReference type="Gene3D" id="3.30.300.30">
    <property type="match status" value="1"/>
</dbReference>
<dbReference type="PANTHER" id="PTHR45527">
    <property type="entry name" value="NONRIBOSOMAL PEPTIDE SYNTHETASE"/>
    <property type="match status" value="1"/>
</dbReference>
<evidence type="ECO:0000259" key="1">
    <source>
        <dbReference type="Pfam" id="PF00501"/>
    </source>
</evidence>
<evidence type="ECO:0000313" key="3">
    <source>
        <dbReference type="EMBL" id="SET15041.1"/>
    </source>
</evidence>
<dbReference type="STRING" id="568860.SAMN05421811_102198"/>
<dbReference type="Pfam" id="PF00501">
    <property type="entry name" value="AMP-binding"/>
    <property type="match status" value="1"/>
</dbReference>
<protein>
    <submittedName>
        <fullName evidence="3">Amino acid adenylation domain-containing protein</fullName>
    </submittedName>
</protein>
<dbReference type="EMBL" id="FOHX01000002">
    <property type="protein sequence ID" value="SET15041.1"/>
    <property type="molecule type" value="Genomic_DNA"/>
</dbReference>
<dbReference type="GO" id="GO:0044550">
    <property type="term" value="P:secondary metabolite biosynthetic process"/>
    <property type="evidence" value="ECO:0007669"/>
    <property type="project" value="TreeGrafter"/>
</dbReference>
<dbReference type="GO" id="GO:0031177">
    <property type="term" value="F:phosphopantetheine binding"/>
    <property type="evidence" value="ECO:0007669"/>
    <property type="project" value="TreeGrafter"/>
</dbReference>
<dbReference type="InterPro" id="IPR000873">
    <property type="entry name" value="AMP-dep_synth/lig_dom"/>
</dbReference>
<dbReference type="Pfam" id="PF13193">
    <property type="entry name" value="AMP-binding_C"/>
    <property type="match status" value="1"/>
</dbReference>
<feature type="domain" description="AMP-binding enzyme C-terminal" evidence="2">
    <location>
        <begin position="424"/>
        <end position="496"/>
    </location>
</feature>
<gene>
    <name evidence="3" type="ORF">SAMN05421811_102198</name>
</gene>
<reference evidence="3 4" key="1">
    <citation type="submission" date="2016-10" db="EMBL/GenBank/DDBJ databases">
        <authorList>
            <person name="de Groot N.N."/>
        </authorList>
    </citation>
    <scope>NUCLEOTIDE SEQUENCE [LARGE SCALE GENOMIC DNA]</scope>
    <source>
        <strain evidence="3 4">CGMCC 4.5598</strain>
    </source>
</reference>
<dbReference type="InterPro" id="IPR020845">
    <property type="entry name" value="AMP-binding_CS"/>
</dbReference>
<dbReference type="PANTHER" id="PTHR45527:SF1">
    <property type="entry name" value="FATTY ACID SYNTHASE"/>
    <property type="match status" value="1"/>
</dbReference>
<sequence>MGEEIHRNLHGRFLGGLAAAPRGAALRLGDRTVTFEELHELALVWAGSLLHGGVTGPIGVLAEKGTTAYAGVLAALYAGATVVPLHVDFPPDRTARMMVAAGVTALIADGRGAGLLPELRERGYHGAALLPDGGGEGGIPVSAAHAPAEPLAVPPDAPAYILFTSGSTGRPKGVVLTHGNLHHYFGVLDGRYDFSPDDAFSQTFDLTFDCAIFDLFCAWGAGAPAVPVPPRGHADLPAFLERHRVTVWFSTPSGISLARRLGSLRPDTLPGLRWSFFAGEALRCQDVEDWTRAAPFSTVENLYGPTELTVTITGHRWSPEGSQKLAVNGVVPIGAVHPGHQVLLVTEDGRPTEDEEGELCVTGPQLTPGYLDPEDGAGRFLEHAGHTWYRTGDRVRRLPGDELCYLGRRDAQVQVQGWRVELAEIEHALLAAGDGVAEAAAVGVDGAAGTELVVFYTGEARPPVELANRLRRTLPHGMVPKRYHHLDELPLNANRKVDRKALTERAGELLRADNNWS</sequence>
<dbReference type="AlphaFoldDB" id="A0A1I0C763"/>
<dbReference type="GO" id="GO:0005737">
    <property type="term" value="C:cytoplasm"/>
    <property type="evidence" value="ECO:0007669"/>
    <property type="project" value="TreeGrafter"/>
</dbReference>
<dbReference type="InterPro" id="IPR025110">
    <property type="entry name" value="AMP-bd_C"/>
</dbReference>
<name>A0A1I0C763_9ACTN</name>
<dbReference type="Gene3D" id="3.40.50.12780">
    <property type="entry name" value="N-terminal domain of ligase-like"/>
    <property type="match status" value="1"/>
</dbReference>
<evidence type="ECO:0000313" key="4">
    <source>
        <dbReference type="Proteomes" id="UP000199361"/>
    </source>
</evidence>
<proteinExistence type="predicted"/>
<dbReference type="Proteomes" id="UP000199361">
    <property type="component" value="Unassembled WGS sequence"/>
</dbReference>
<keyword evidence="4" id="KW-1185">Reference proteome</keyword>
<dbReference type="GO" id="GO:0043041">
    <property type="term" value="P:amino acid activation for nonribosomal peptide biosynthetic process"/>
    <property type="evidence" value="ECO:0007669"/>
    <property type="project" value="TreeGrafter"/>
</dbReference>